<name>A0A830EH52_9CREN</name>
<evidence type="ECO:0000313" key="4">
    <source>
        <dbReference type="EMBL" id="BDR92695.1"/>
    </source>
</evidence>
<dbReference type="Pfam" id="PF00534">
    <property type="entry name" value="Glycos_transf_1"/>
    <property type="match status" value="1"/>
</dbReference>
<dbReference type="AlphaFoldDB" id="A0A830EH52"/>
<keyword evidence="1" id="KW-0328">Glycosyltransferase</keyword>
<sequence length="334" mass="37694">MSRVCALIRHPTFKEGQTALAVNYLRVLRMIYGRDLRVIETTGLSPIKSKYGAYLTEALITAFNGCDEIHLLNTNKVLPTFINSLLNHKRIISYQFSYLPKIHGNWEVERVIIERDSNFVVGSSRRIAKLFRNGVFINPPINIELFKPRDKALARKLLGLPINGRIVGYVGDVDEKRGFDIVVKLASDVNNDVKFLIASLHVDNASKDTLRTLAKAIRRGNALLMLREAPIWYVYNAVDALLLPIRGDYPTEPPMTLLEALSSGTPVIGSLSPSMVDYRGLYIGVEDDEWDDVISIISDDGLLRDYSERARDYIVKNNEYSVVVNKLKGLLQRT</sequence>
<dbReference type="GeneID" id="76207330"/>
<dbReference type="SUPFAM" id="SSF53756">
    <property type="entry name" value="UDP-Glycosyltransferase/glycogen phosphorylase"/>
    <property type="match status" value="1"/>
</dbReference>
<dbReference type="RefSeq" id="WP_188603934.1">
    <property type="nucleotide sequence ID" value="NZ_AP026830.1"/>
</dbReference>
<proteinExistence type="predicted"/>
<dbReference type="Proteomes" id="UP000657075">
    <property type="component" value="Unassembled WGS sequence"/>
</dbReference>
<dbReference type="InterPro" id="IPR001296">
    <property type="entry name" value="Glyco_trans_1"/>
</dbReference>
<reference evidence="5" key="1">
    <citation type="journal article" date="2014" name="Int. J. Syst. Evol. Microbiol.">
        <title>Complete genome sequence of Corynebacterium casei LMG S-19264T (=DSM 44701T), isolated from a smear-ripened cheese.</title>
        <authorList>
            <consortium name="US DOE Joint Genome Institute (JGI-PGF)"/>
            <person name="Walter F."/>
            <person name="Albersmeier A."/>
            <person name="Kalinowski J."/>
            <person name="Ruckert C."/>
        </authorList>
    </citation>
    <scope>NUCLEOTIDE SEQUENCE</scope>
    <source>
        <strain evidence="5">JCM 11219</strain>
    </source>
</reference>
<dbReference type="Gene3D" id="3.40.50.2000">
    <property type="entry name" value="Glycogen Phosphorylase B"/>
    <property type="match status" value="2"/>
</dbReference>
<accession>A0A830EH52</accession>
<dbReference type="GO" id="GO:0016757">
    <property type="term" value="F:glycosyltransferase activity"/>
    <property type="evidence" value="ECO:0007669"/>
    <property type="project" value="UniProtKB-KW"/>
</dbReference>
<dbReference type="EMBL" id="BMNM01000011">
    <property type="protein sequence ID" value="GGI84354.1"/>
    <property type="molecule type" value="Genomic_DNA"/>
</dbReference>
<protein>
    <recommendedName>
        <fullName evidence="3">Glycosyl transferase family 1 domain-containing protein</fullName>
    </recommendedName>
</protein>
<reference evidence="5" key="2">
    <citation type="submission" date="2020-09" db="EMBL/GenBank/DDBJ databases">
        <authorList>
            <person name="Sun Q."/>
            <person name="Ohkuma M."/>
        </authorList>
    </citation>
    <scope>NUCLEOTIDE SEQUENCE</scope>
    <source>
        <strain evidence="5">JCM 11219</strain>
    </source>
</reference>
<keyword evidence="2" id="KW-0808">Transferase</keyword>
<evidence type="ECO:0000313" key="5">
    <source>
        <dbReference type="EMBL" id="GGI84354.1"/>
    </source>
</evidence>
<feature type="domain" description="Glycosyl transferase family 1" evidence="3">
    <location>
        <begin position="157"/>
        <end position="277"/>
    </location>
</feature>
<dbReference type="OrthoDB" id="132546at2157"/>
<dbReference type="EMBL" id="AP026830">
    <property type="protein sequence ID" value="BDR92695.1"/>
    <property type="molecule type" value="Genomic_DNA"/>
</dbReference>
<evidence type="ECO:0000313" key="6">
    <source>
        <dbReference type="Proteomes" id="UP000657075"/>
    </source>
</evidence>
<organism evidence="5 6">
    <name type="scientific">Vulcanisaeta souniana JCM 11219</name>
    <dbReference type="NCBI Taxonomy" id="1293586"/>
    <lineage>
        <taxon>Archaea</taxon>
        <taxon>Thermoproteota</taxon>
        <taxon>Thermoprotei</taxon>
        <taxon>Thermoproteales</taxon>
        <taxon>Thermoproteaceae</taxon>
        <taxon>Vulcanisaeta</taxon>
    </lineage>
</organism>
<evidence type="ECO:0000259" key="3">
    <source>
        <dbReference type="Pfam" id="PF00534"/>
    </source>
</evidence>
<dbReference type="PANTHER" id="PTHR12526:SF629">
    <property type="entry name" value="TEICHURONIC ACID BIOSYNTHESIS GLYCOSYLTRANSFERASE TUAH-RELATED"/>
    <property type="match status" value="1"/>
</dbReference>
<keyword evidence="7" id="KW-1185">Reference proteome</keyword>
<dbReference type="PANTHER" id="PTHR12526">
    <property type="entry name" value="GLYCOSYLTRANSFERASE"/>
    <property type="match status" value="1"/>
</dbReference>
<dbReference type="Proteomes" id="UP001060771">
    <property type="component" value="Chromosome"/>
</dbReference>
<gene>
    <name evidence="5" type="ORF">GCM10007112_21610</name>
    <name evidence="4" type="ORF">Vsou_17880</name>
</gene>
<evidence type="ECO:0000313" key="7">
    <source>
        <dbReference type="Proteomes" id="UP001060771"/>
    </source>
</evidence>
<evidence type="ECO:0000256" key="2">
    <source>
        <dbReference type="ARBA" id="ARBA00022679"/>
    </source>
</evidence>
<reference evidence="4" key="4">
    <citation type="journal article" date="2023" name="Microbiol. Resour. Announc.">
        <title>Complete Genome Sequence of Vulcanisaeta souniana Strain IC-059, a Hyperthermophilic Archaeon Isolated from Hot Spring Water in Japan.</title>
        <authorList>
            <person name="Kato S."/>
            <person name="Itoh T."/>
            <person name="Wu L."/>
            <person name="Ma J."/>
            <person name="Ohkuma M."/>
        </authorList>
    </citation>
    <scope>NUCLEOTIDE SEQUENCE</scope>
    <source>
        <strain evidence="4">JCM 11219</strain>
    </source>
</reference>
<evidence type="ECO:0000256" key="1">
    <source>
        <dbReference type="ARBA" id="ARBA00022676"/>
    </source>
</evidence>
<reference evidence="7" key="3">
    <citation type="submission" date="2022-09" db="EMBL/GenBank/DDBJ databases">
        <title>Complete genome sequence of Vulcanisaeta souniana.</title>
        <authorList>
            <person name="Kato S."/>
            <person name="Itoh T."/>
            <person name="Ohkuma M."/>
        </authorList>
    </citation>
    <scope>NUCLEOTIDE SEQUENCE [LARGE SCALE GENOMIC DNA]</scope>
    <source>
        <strain evidence="7">JCM 11219</strain>
    </source>
</reference>